<organism evidence="1">
    <name type="scientific">hydrothermal vent metagenome</name>
    <dbReference type="NCBI Taxonomy" id="652676"/>
    <lineage>
        <taxon>unclassified sequences</taxon>
        <taxon>metagenomes</taxon>
        <taxon>ecological metagenomes</taxon>
    </lineage>
</organism>
<dbReference type="EMBL" id="UOGC01000024">
    <property type="protein sequence ID" value="VAX16311.1"/>
    <property type="molecule type" value="Genomic_DNA"/>
</dbReference>
<sequence>MARDALSHMADLDDNSLGGVTAIQFIEHLPKNALVEFFRIALSKMKPGATLAAETVNPTCLTTFSGAFYLDMTHDKPIHPLAVQFLLERIGFKEVRIEYLYPYPDEARLTPINFEGYSGLTRYMMDEYNRNIEKLNRVLYSHPDYAVIATK</sequence>
<dbReference type="Gene3D" id="3.40.50.150">
    <property type="entry name" value="Vaccinia Virus protein VP39"/>
    <property type="match status" value="1"/>
</dbReference>
<accession>A0A3B1BP42</accession>
<dbReference type="SUPFAM" id="SSF53335">
    <property type="entry name" value="S-adenosyl-L-methionine-dependent methyltransferases"/>
    <property type="match status" value="1"/>
</dbReference>
<evidence type="ECO:0000313" key="1">
    <source>
        <dbReference type="EMBL" id="VAX16311.1"/>
    </source>
</evidence>
<evidence type="ECO:0008006" key="2">
    <source>
        <dbReference type="Google" id="ProtNLM"/>
    </source>
</evidence>
<reference evidence="1" key="1">
    <citation type="submission" date="2018-06" db="EMBL/GenBank/DDBJ databases">
        <authorList>
            <person name="Zhirakovskaya E."/>
        </authorList>
    </citation>
    <scope>NUCLEOTIDE SEQUENCE</scope>
</reference>
<protein>
    <recommendedName>
        <fullName evidence="2">Methyltransferase type 11 domain-containing protein</fullName>
    </recommendedName>
</protein>
<dbReference type="InterPro" id="IPR029063">
    <property type="entry name" value="SAM-dependent_MTases_sf"/>
</dbReference>
<dbReference type="AlphaFoldDB" id="A0A3B1BP42"/>
<name>A0A3B1BP42_9ZZZZ</name>
<gene>
    <name evidence="1" type="ORF">MNBD_NITROSPINAE01-22</name>
</gene>
<proteinExistence type="predicted"/>